<reference evidence="2 3" key="2">
    <citation type="submission" date="2018-11" db="EMBL/GenBank/DDBJ databases">
        <authorList>
            <consortium name="Pathogen Informatics"/>
        </authorList>
    </citation>
    <scope>NUCLEOTIDE SEQUENCE [LARGE SCALE GENOMIC DNA]</scope>
</reference>
<feature type="compositionally biased region" description="Low complexity" evidence="1">
    <location>
        <begin position="39"/>
        <end position="70"/>
    </location>
</feature>
<dbReference type="AlphaFoldDB" id="A0A183EZU0"/>
<feature type="compositionally biased region" description="Basic and acidic residues" evidence="1">
    <location>
        <begin position="10"/>
        <end position="21"/>
    </location>
</feature>
<evidence type="ECO:0000313" key="4">
    <source>
        <dbReference type="WBParaSite" id="GPUH_0002651101-mRNA-1"/>
    </source>
</evidence>
<keyword evidence="3" id="KW-1185">Reference proteome</keyword>
<organism evidence="4">
    <name type="scientific">Gongylonema pulchrum</name>
    <dbReference type="NCBI Taxonomy" id="637853"/>
    <lineage>
        <taxon>Eukaryota</taxon>
        <taxon>Metazoa</taxon>
        <taxon>Ecdysozoa</taxon>
        <taxon>Nematoda</taxon>
        <taxon>Chromadorea</taxon>
        <taxon>Rhabditida</taxon>
        <taxon>Spirurina</taxon>
        <taxon>Spiruromorpha</taxon>
        <taxon>Spiruroidea</taxon>
        <taxon>Gongylonematidae</taxon>
        <taxon>Gongylonema</taxon>
    </lineage>
</organism>
<evidence type="ECO:0000313" key="2">
    <source>
        <dbReference type="EMBL" id="VDN45620.1"/>
    </source>
</evidence>
<sequence length="147" mass="15956">MEEIENFATRLREVLDTKSDEKENDENDQTVDSEQQPLSSSSSSSPSSSSAAPAATATTQPPTVASTASSESKKRSFAGDDLSLSNTNNTAAEMLSNEACSLSVAGTSNDDEKYKPEVNLLYLKILSGWRRGKMRKSGRGREERGWK</sequence>
<dbReference type="Proteomes" id="UP000271098">
    <property type="component" value="Unassembled WGS sequence"/>
</dbReference>
<gene>
    <name evidence="2" type="ORF">GPUH_LOCUS26481</name>
</gene>
<feature type="region of interest" description="Disordered" evidence="1">
    <location>
        <begin position="1"/>
        <end position="90"/>
    </location>
</feature>
<dbReference type="WBParaSite" id="GPUH_0002651101-mRNA-1">
    <property type="protein sequence ID" value="GPUH_0002651101-mRNA-1"/>
    <property type="gene ID" value="GPUH_0002651101"/>
</dbReference>
<dbReference type="EMBL" id="UYRT01111282">
    <property type="protein sequence ID" value="VDN45620.1"/>
    <property type="molecule type" value="Genomic_DNA"/>
</dbReference>
<protein>
    <submittedName>
        <fullName evidence="2 4">Uncharacterized protein</fullName>
    </submittedName>
</protein>
<reference evidence="4" key="1">
    <citation type="submission" date="2016-06" db="UniProtKB">
        <authorList>
            <consortium name="WormBaseParasite"/>
        </authorList>
    </citation>
    <scope>IDENTIFICATION</scope>
</reference>
<feature type="compositionally biased region" description="Acidic residues" evidence="1">
    <location>
        <begin position="22"/>
        <end position="31"/>
    </location>
</feature>
<evidence type="ECO:0000313" key="3">
    <source>
        <dbReference type="Proteomes" id="UP000271098"/>
    </source>
</evidence>
<accession>A0A183EZU0</accession>
<evidence type="ECO:0000256" key="1">
    <source>
        <dbReference type="SAM" id="MobiDB-lite"/>
    </source>
</evidence>
<name>A0A183EZU0_9BILA</name>
<proteinExistence type="predicted"/>